<organism evidence="8 9">
    <name type="scientific">Syphacia muris</name>
    <dbReference type="NCBI Taxonomy" id="451379"/>
    <lineage>
        <taxon>Eukaryota</taxon>
        <taxon>Metazoa</taxon>
        <taxon>Ecdysozoa</taxon>
        <taxon>Nematoda</taxon>
        <taxon>Chromadorea</taxon>
        <taxon>Rhabditida</taxon>
        <taxon>Spirurina</taxon>
        <taxon>Oxyuridomorpha</taxon>
        <taxon>Oxyuroidea</taxon>
        <taxon>Oxyuridae</taxon>
        <taxon>Syphacia</taxon>
    </lineage>
</organism>
<proteinExistence type="inferred from homology"/>
<feature type="binding site" evidence="5">
    <location>
        <begin position="130"/>
        <end position="133"/>
    </location>
    <ligand>
        <name>GTP</name>
        <dbReference type="ChEBI" id="CHEBI:37565"/>
    </ligand>
</feature>
<comment type="similarity">
    <text evidence="1 7">Belongs to the small GTPase superfamily. Arf family.</text>
</comment>
<dbReference type="GO" id="GO:0003924">
    <property type="term" value="F:GTPase activity"/>
    <property type="evidence" value="ECO:0007669"/>
    <property type="project" value="InterPro"/>
</dbReference>
<dbReference type="Pfam" id="PF00025">
    <property type="entry name" value="Arf"/>
    <property type="match status" value="1"/>
</dbReference>
<evidence type="ECO:0000256" key="4">
    <source>
        <dbReference type="ARBA" id="ARBA00023134"/>
    </source>
</evidence>
<dbReference type="PANTHER" id="PTHR11711">
    <property type="entry name" value="ADP RIBOSYLATION FACTOR-RELATED"/>
    <property type="match status" value="1"/>
</dbReference>
<protein>
    <recommendedName>
        <fullName evidence="2">ADP-ribosylation factor-like protein 6</fullName>
    </recommendedName>
</protein>
<feature type="binding site" evidence="6">
    <location>
        <position position="31"/>
    </location>
    <ligand>
        <name>Mg(2+)</name>
        <dbReference type="ChEBI" id="CHEBI:18420"/>
    </ligand>
</feature>
<evidence type="ECO:0000313" key="8">
    <source>
        <dbReference type="Proteomes" id="UP000046393"/>
    </source>
</evidence>
<evidence type="ECO:0000256" key="7">
    <source>
        <dbReference type="RuleBase" id="RU003925"/>
    </source>
</evidence>
<dbReference type="WBParaSite" id="SMUV_0000918501-mRNA-1">
    <property type="protein sequence ID" value="SMUV_0000918501-mRNA-1"/>
    <property type="gene ID" value="SMUV_0000918501"/>
</dbReference>
<evidence type="ECO:0000256" key="1">
    <source>
        <dbReference type="ARBA" id="ARBA00010290"/>
    </source>
</evidence>
<dbReference type="InterPro" id="IPR027417">
    <property type="entry name" value="P-loop_NTPase"/>
</dbReference>
<feature type="binding site" evidence="5">
    <location>
        <position position="72"/>
    </location>
    <ligand>
        <name>GTP</name>
        <dbReference type="ChEBI" id="CHEBI:37565"/>
    </ligand>
</feature>
<accession>A0A0N5AW95</accession>
<dbReference type="SMART" id="SM00177">
    <property type="entry name" value="ARF"/>
    <property type="match status" value="1"/>
</dbReference>
<feature type="binding site" evidence="6">
    <location>
        <position position="50"/>
    </location>
    <ligand>
        <name>Mg(2+)</name>
        <dbReference type="ChEBI" id="CHEBI:18420"/>
    </ligand>
</feature>
<dbReference type="PRINTS" id="PR00328">
    <property type="entry name" value="SAR1GTPBP"/>
</dbReference>
<dbReference type="PROSITE" id="PS51417">
    <property type="entry name" value="ARF"/>
    <property type="match status" value="1"/>
</dbReference>
<keyword evidence="8" id="KW-1185">Reference proteome</keyword>
<dbReference type="FunFam" id="3.40.50.300:FF:001166">
    <property type="entry name" value="ADP-ribosylation factor D"/>
    <property type="match status" value="1"/>
</dbReference>
<dbReference type="NCBIfam" id="TIGR00231">
    <property type="entry name" value="small_GTP"/>
    <property type="match status" value="1"/>
</dbReference>
<sequence length="189" mass="21052">MGIMNELCSFLGISKRETKILVIGLDNSGKTTILNYLKPPEAQSTQVVPTVGFSIESFTSNNMSFTAMDMSGQSRYRSLWESHARDVQGIIFVVDSSDHLRMAVAKDELWVFLEYKDIASKRIPLLVFANKMDEKGALDTFDVNVQLGLNLIRTRNWNICGSCALTGDGITEGLKWLAESIRSYVDGKS</sequence>
<evidence type="ECO:0000256" key="5">
    <source>
        <dbReference type="PIRSR" id="PIRSR606689-1"/>
    </source>
</evidence>
<dbReference type="SUPFAM" id="SSF52540">
    <property type="entry name" value="P-loop containing nucleoside triphosphate hydrolases"/>
    <property type="match status" value="1"/>
</dbReference>
<dbReference type="GO" id="GO:0046872">
    <property type="term" value="F:metal ion binding"/>
    <property type="evidence" value="ECO:0007669"/>
    <property type="project" value="UniProtKB-KW"/>
</dbReference>
<name>A0A0N5AW95_9BILA</name>
<dbReference type="Gene3D" id="3.40.50.300">
    <property type="entry name" value="P-loop containing nucleotide triphosphate hydrolases"/>
    <property type="match status" value="1"/>
</dbReference>
<evidence type="ECO:0000313" key="9">
    <source>
        <dbReference type="WBParaSite" id="SMUV_0000918501-mRNA-1"/>
    </source>
</evidence>
<dbReference type="Proteomes" id="UP000046393">
    <property type="component" value="Unplaced"/>
</dbReference>
<keyword evidence="6" id="KW-0479">Metal-binding</keyword>
<dbReference type="STRING" id="451379.A0A0N5AW95"/>
<dbReference type="InterPro" id="IPR006689">
    <property type="entry name" value="Small_GTPase_ARF/SAR"/>
</dbReference>
<dbReference type="GO" id="GO:0005525">
    <property type="term" value="F:GTP binding"/>
    <property type="evidence" value="ECO:0007669"/>
    <property type="project" value="UniProtKB-KW"/>
</dbReference>
<evidence type="ECO:0000256" key="3">
    <source>
        <dbReference type="ARBA" id="ARBA00022741"/>
    </source>
</evidence>
<keyword evidence="3 5" id="KW-0547">Nucleotide-binding</keyword>
<reference evidence="9" key="1">
    <citation type="submission" date="2017-02" db="UniProtKB">
        <authorList>
            <consortium name="WormBaseParasite"/>
        </authorList>
    </citation>
    <scope>IDENTIFICATION</scope>
</reference>
<feature type="binding site" evidence="5">
    <location>
        <begin position="24"/>
        <end position="31"/>
    </location>
    <ligand>
        <name>GTP</name>
        <dbReference type="ChEBI" id="CHEBI:37565"/>
    </ligand>
</feature>
<dbReference type="SMART" id="SM00178">
    <property type="entry name" value="SAR"/>
    <property type="match status" value="1"/>
</dbReference>
<keyword evidence="6" id="KW-0460">Magnesium</keyword>
<evidence type="ECO:0000256" key="6">
    <source>
        <dbReference type="PIRSR" id="PIRSR606689-2"/>
    </source>
</evidence>
<dbReference type="InterPro" id="IPR024156">
    <property type="entry name" value="Small_GTPase_ARF"/>
</dbReference>
<dbReference type="InterPro" id="IPR005225">
    <property type="entry name" value="Small_GTP-bd"/>
</dbReference>
<dbReference type="AlphaFoldDB" id="A0A0N5AW95"/>
<evidence type="ECO:0000256" key="2">
    <source>
        <dbReference type="ARBA" id="ARBA00019766"/>
    </source>
</evidence>
<keyword evidence="4 5" id="KW-0342">GTP-binding</keyword>